<dbReference type="AlphaFoldDB" id="A0A317QRU8"/>
<keyword evidence="2" id="KW-1185">Reference proteome</keyword>
<organism evidence="1 2">
    <name type="scientific">Geodermatophilus normandii</name>
    <dbReference type="NCBI Taxonomy" id="1137989"/>
    <lineage>
        <taxon>Bacteria</taxon>
        <taxon>Bacillati</taxon>
        <taxon>Actinomycetota</taxon>
        <taxon>Actinomycetes</taxon>
        <taxon>Geodermatophilales</taxon>
        <taxon>Geodermatophilaceae</taxon>
        <taxon>Geodermatophilus</taxon>
    </lineage>
</organism>
<protein>
    <submittedName>
        <fullName evidence="1">Uncharacterized protein</fullName>
    </submittedName>
</protein>
<evidence type="ECO:0000313" key="1">
    <source>
        <dbReference type="EMBL" id="PWW24885.1"/>
    </source>
</evidence>
<accession>A0A317QRU8</accession>
<dbReference type="EMBL" id="QGTX01000001">
    <property type="protein sequence ID" value="PWW24885.1"/>
    <property type="molecule type" value="Genomic_DNA"/>
</dbReference>
<name>A0A317QRU8_9ACTN</name>
<evidence type="ECO:0000313" key="2">
    <source>
        <dbReference type="Proteomes" id="UP000246661"/>
    </source>
</evidence>
<gene>
    <name evidence="1" type="ORF">JD79_04076</name>
</gene>
<sequence>MGVGLERKAGVGTGSPVTQLTEAVKPYPVCRPHVHRPQAAAAASSWVVSGIKYFIEPPSPLSGQQLTSHALEGPPSPGMSKRIVDLATACRWHFAAACDSVGSVTLVFAWLRNVGEIQEFVVASDSRLSGDGATWDACPKILQLPRTDAVMAFCGSTAIAYPALLQISKAVQSNPAQRERRYDIADTSDLVRNILNQMLDKRDVERFLRDSVALEKSQTQLLLAGYSWRYSEFRAWTYVYNPKKRVYERIPLRIAKDAAGRKSTLRWTALGDLGGLGGGVLRQRLKASEATSLDMEPLEVLRDLIRSGQHHTIGGAPQVVKIYRHMNSQTFGVLWREHEDGQAVATYGGRPLLDYEKAYYTFIDTDAPRDHASAALKAETAGDIRSMT</sequence>
<reference evidence="2" key="1">
    <citation type="submission" date="2018-05" db="EMBL/GenBank/DDBJ databases">
        <authorList>
            <person name="Klenk H.-P."/>
            <person name="Huntemann M."/>
            <person name="Clum A."/>
            <person name="Pillay M."/>
            <person name="Palaniappan K."/>
            <person name="Varghese N."/>
            <person name="Mikhailova N."/>
            <person name="Stamatis D."/>
            <person name="Reddy T."/>
            <person name="Daum C."/>
            <person name="Shapiro N."/>
            <person name="Ivanova N."/>
            <person name="Kyrpides N."/>
            <person name="Woyke T."/>
        </authorList>
    </citation>
    <scope>NUCLEOTIDE SEQUENCE [LARGE SCALE GENOMIC DNA]</scope>
    <source>
        <strain evidence="2">DSM 45417</strain>
    </source>
</reference>
<proteinExistence type="predicted"/>
<dbReference type="Proteomes" id="UP000246661">
    <property type="component" value="Unassembled WGS sequence"/>
</dbReference>
<comment type="caution">
    <text evidence="1">The sequence shown here is derived from an EMBL/GenBank/DDBJ whole genome shotgun (WGS) entry which is preliminary data.</text>
</comment>